<reference evidence="7" key="1">
    <citation type="submission" date="2023-06" db="EMBL/GenBank/DDBJ databases">
        <authorList>
            <person name="Delattre M."/>
        </authorList>
    </citation>
    <scope>NUCLEOTIDE SEQUENCE</scope>
    <source>
        <strain evidence="7">AF72</strain>
    </source>
</reference>
<gene>
    <name evidence="7" type="ORF">MSPICULIGERA_LOCUS4227</name>
</gene>
<evidence type="ECO:0000256" key="4">
    <source>
        <dbReference type="ARBA" id="ARBA00023235"/>
    </source>
</evidence>
<dbReference type="Proteomes" id="UP001177023">
    <property type="component" value="Unassembled WGS sequence"/>
</dbReference>
<feature type="domain" description="PPIase FKBP-type" evidence="6">
    <location>
        <begin position="480"/>
        <end position="568"/>
    </location>
</feature>
<sequence>MNACSQVLPGLDFGDDCVALINEVSLHQMKISRAKIVEQLELTLKEMRETIPPALFHSKLAVAVHEELLVGAMNDVADAMATYSSVGDEMRFVSPMLLLTIAMFLHHIAGKSAQYLMRLCEEQFLLVEKKRKDLTHTDTVVAALRDAAQGVIKRFVDAKVRDFDQLLASILNDGRKEVKASRTPRQTDPFQRDTLWSERVDFHEQIAFTRGSIIAGMVKVFLKVFIEAIRTQTFGAMLRLAVNFALAPVSCGASTAPWNSPTGEYPMCVDRNEKPICDFDKRRVVRSLGKANKNKIMLDALQALNMLSARLGDNKYFYGDKPTSLDALVFGYLAVLLRVPLPNDRLQVHLSACPNLVRFVELVTSIYLPLNEEQIANYKATQSFWLTRVAKAVSQKKAETGQPKEEDGEDLPIRDALLFGLGALTLSLLFAVHSGIIEIQMKGLIVLALVALCVYAEEQGKLQIGIKKRVENCEVKSRKGDLLHMHYVGTLLDGTEFDSSRGRNQEFTFTLGQGQVIKGWDQGLLNMCEGEQRRLTIPSHLAYGDRGAPPKIPPGATLRFDVELMKIERKEAEL</sequence>
<dbReference type="EMBL" id="CATQJA010001078">
    <property type="protein sequence ID" value="CAJ0565593.1"/>
    <property type="molecule type" value="Genomic_DNA"/>
</dbReference>
<dbReference type="EC" id="5.2.1.8" evidence="2 5"/>
<dbReference type="InterPro" id="IPR046357">
    <property type="entry name" value="PPIase_dom_sf"/>
</dbReference>
<dbReference type="Gene3D" id="3.10.50.40">
    <property type="match status" value="1"/>
</dbReference>
<dbReference type="GO" id="GO:0005783">
    <property type="term" value="C:endoplasmic reticulum"/>
    <property type="evidence" value="ECO:0007669"/>
    <property type="project" value="TreeGrafter"/>
</dbReference>
<dbReference type="PROSITE" id="PS50059">
    <property type="entry name" value="FKBP_PPIASE"/>
    <property type="match status" value="1"/>
</dbReference>
<comment type="catalytic activity">
    <reaction evidence="1 5">
        <text>[protein]-peptidylproline (omega=180) = [protein]-peptidylproline (omega=0)</text>
        <dbReference type="Rhea" id="RHEA:16237"/>
        <dbReference type="Rhea" id="RHEA-COMP:10747"/>
        <dbReference type="Rhea" id="RHEA-COMP:10748"/>
        <dbReference type="ChEBI" id="CHEBI:83833"/>
        <dbReference type="ChEBI" id="CHEBI:83834"/>
        <dbReference type="EC" id="5.2.1.8"/>
    </reaction>
</comment>
<dbReference type="InterPro" id="IPR036282">
    <property type="entry name" value="Glutathione-S-Trfase_C_sf"/>
</dbReference>
<dbReference type="SUPFAM" id="SSF54534">
    <property type="entry name" value="FKBP-like"/>
    <property type="match status" value="1"/>
</dbReference>
<dbReference type="Gene3D" id="1.20.1050.10">
    <property type="match status" value="1"/>
</dbReference>
<evidence type="ECO:0000256" key="1">
    <source>
        <dbReference type="ARBA" id="ARBA00000971"/>
    </source>
</evidence>
<dbReference type="FunFam" id="3.10.50.40:FF:000006">
    <property type="entry name" value="Peptidyl-prolyl cis-trans isomerase"/>
    <property type="match status" value="1"/>
</dbReference>
<proteinExistence type="predicted"/>
<protein>
    <recommendedName>
        <fullName evidence="2 5">peptidylprolyl isomerase</fullName>
        <ecNumber evidence="2 5">5.2.1.8</ecNumber>
    </recommendedName>
</protein>
<evidence type="ECO:0000259" key="6">
    <source>
        <dbReference type="PROSITE" id="PS50059"/>
    </source>
</evidence>
<dbReference type="Pfam" id="PF00254">
    <property type="entry name" value="FKBP_C"/>
    <property type="match status" value="1"/>
</dbReference>
<dbReference type="SUPFAM" id="SSF47616">
    <property type="entry name" value="GST C-terminal domain-like"/>
    <property type="match status" value="1"/>
</dbReference>
<evidence type="ECO:0000313" key="8">
    <source>
        <dbReference type="Proteomes" id="UP001177023"/>
    </source>
</evidence>
<feature type="non-terminal residue" evidence="7">
    <location>
        <position position="574"/>
    </location>
</feature>
<keyword evidence="4 5" id="KW-0413">Isomerase</keyword>
<organism evidence="7 8">
    <name type="scientific">Mesorhabditis spiculigera</name>
    <dbReference type="NCBI Taxonomy" id="96644"/>
    <lineage>
        <taxon>Eukaryota</taxon>
        <taxon>Metazoa</taxon>
        <taxon>Ecdysozoa</taxon>
        <taxon>Nematoda</taxon>
        <taxon>Chromadorea</taxon>
        <taxon>Rhabditida</taxon>
        <taxon>Rhabditina</taxon>
        <taxon>Rhabditomorpha</taxon>
        <taxon>Rhabditoidea</taxon>
        <taxon>Rhabditidae</taxon>
        <taxon>Mesorhabditinae</taxon>
        <taxon>Mesorhabditis</taxon>
    </lineage>
</organism>
<dbReference type="PANTHER" id="PTHR45779">
    <property type="entry name" value="PEPTIDYLPROLYL ISOMERASE"/>
    <property type="match status" value="1"/>
</dbReference>
<accession>A0AA36CAV1</accession>
<keyword evidence="8" id="KW-1185">Reference proteome</keyword>
<evidence type="ECO:0000313" key="7">
    <source>
        <dbReference type="EMBL" id="CAJ0565593.1"/>
    </source>
</evidence>
<keyword evidence="3 5" id="KW-0697">Rotamase</keyword>
<comment type="caution">
    <text evidence="7">The sequence shown here is derived from an EMBL/GenBank/DDBJ whole genome shotgun (WGS) entry which is preliminary data.</text>
</comment>
<dbReference type="InterPro" id="IPR044609">
    <property type="entry name" value="FKBP2/11"/>
</dbReference>
<dbReference type="InterPro" id="IPR001179">
    <property type="entry name" value="PPIase_FKBP_dom"/>
</dbReference>
<dbReference type="InterPro" id="IPR033468">
    <property type="entry name" value="Metaxin_GST"/>
</dbReference>
<evidence type="ECO:0000256" key="3">
    <source>
        <dbReference type="ARBA" id="ARBA00023110"/>
    </source>
</evidence>
<dbReference type="GO" id="GO:0003755">
    <property type="term" value="F:peptidyl-prolyl cis-trans isomerase activity"/>
    <property type="evidence" value="ECO:0007669"/>
    <property type="project" value="UniProtKB-KW"/>
</dbReference>
<dbReference type="AlphaFoldDB" id="A0AA36CAV1"/>
<evidence type="ECO:0000256" key="2">
    <source>
        <dbReference type="ARBA" id="ARBA00013194"/>
    </source>
</evidence>
<dbReference type="PANTHER" id="PTHR45779:SF7">
    <property type="entry name" value="PEPTIDYLPROLYL ISOMERASE"/>
    <property type="match status" value="1"/>
</dbReference>
<dbReference type="Pfam" id="PF17171">
    <property type="entry name" value="GST_C_6"/>
    <property type="match status" value="1"/>
</dbReference>
<name>A0AA36CAV1_9BILA</name>
<evidence type="ECO:0000256" key="5">
    <source>
        <dbReference type="PROSITE-ProRule" id="PRU00277"/>
    </source>
</evidence>